<keyword evidence="1" id="KW-0472">Membrane</keyword>
<comment type="caution">
    <text evidence="2">The sequence shown here is derived from an EMBL/GenBank/DDBJ whole genome shotgun (WGS) entry which is preliminary data.</text>
</comment>
<protein>
    <submittedName>
        <fullName evidence="2">Uncharacterized protein</fullName>
    </submittedName>
</protein>
<evidence type="ECO:0000256" key="1">
    <source>
        <dbReference type="SAM" id="Phobius"/>
    </source>
</evidence>
<keyword evidence="1" id="KW-0812">Transmembrane</keyword>
<keyword evidence="3" id="KW-1185">Reference proteome</keyword>
<evidence type="ECO:0000313" key="2">
    <source>
        <dbReference type="EMBL" id="KAG5385755.1"/>
    </source>
</evidence>
<accession>A0ABQ7LGQ4</accession>
<organism evidence="2 3">
    <name type="scientific">Brassica rapa subsp. trilocularis</name>
    <dbReference type="NCBI Taxonomy" id="1813537"/>
    <lineage>
        <taxon>Eukaryota</taxon>
        <taxon>Viridiplantae</taxon>
        <taxon>Streptophyta</taxon>
        <taxon>Embryophyta</taxon>
        <taxon>Tracheophyta</taxon>
        <taxon>Spermatophyta</taxon>
        <taxon>Magnoliopsida</taxon>
        <taxon>eudicotyledons</taxon>
        <taxon>Gunneridae</taxon>
        <taxon>Pentapetalae</taxon>
        <taxon>rosids</taxon>
        <taxon>malvids</taxon>
        <taxon>Brassicales</taxon>
        <taxon>Brassicaceae</taxon>
        <taxon>Brassiceae</taxon>
        <taxon>Brassica</taxon>
    </lineage>
</organism>
<reference evidence="2 3" key="1">
    <citation type="submission" date="2021-03" db="EMBL/GenBank/DDBJ databases">
        <authorList>
            <person name="King G.J."/>
            <person name="Bancroft I."/>
            <person name="Baten A."/>
            <person name="Bloomfield J."/>
            <person name="Borpatragohain P."/>
            <person name="He Z."/>
            <person name="Irish N."/>
            <person name="Irwin J."/>
            <person name="Liu K."/>
            <person name="Mauleon R.P."/>
            <person name="Moore J."/>
            <person name="Morris R."/>
            <person name="Ostergaard L."/>
            <person name="Wang B."/>
            <person name="Wells R."/>
        </authorList>
    </citation>
    <scope>NUCLEOTIDE SEQUENCE [LARGE SCALE GENOMIC DNA]</scope>
    <source>
        <strain evidence="2">R-o-18</strain>
        <tissue evidence="2">Leaf</tissue>
    </source>
</reference>
<dbReference type="EMBL" id="JADBGQ010000008">
    <property type="protein sequence ID" value="KAG5385755.1"/>
    <property type="molecule type" value="Genomic_DNA"/>
</dbReference>
<evidence type="ECO:0000313" key="3">
    <source>
        <dbReference type="Proteomes" id="UP000823674"/>
    </source>
</evidence>
<sequence length="108" mass="12681">MNKAIYFVPFFIFPWIKIFMNSLRSRLKRLSCIIHFCPPNGINFKPPRGNPTGRFTNGRTIADIRKARAAKLCSSISSTNANGEALVKWWQLRIWWWRNSQSCWKCIC</sequence>
<keyword evidence="1" id="KW-1133">Transmembrane helix</keyword>
<dbReference type="Proteomes" id="UP000823674">
    <property type="component" value="Chromosome A09"/>
</dbReference>
<gene>
    <name evidence="2" type="primary">A09p055620.1_BraROA</name>
    <name evidence="2" type="ORF">IGI04_037225</name>
</gene>
<name>A0ABQ7LGQ4_BRACM</name>
<proteinExistence type="predicted"/>
<feature type="transmembrane region" description="Helical" evidence="1">
    <location>
        <begin position="6"/>
        <end position="23"/>
    </location>
</feature>